<evidence type="ECO:0000256" key="1">
    <source>
        <dbReference type="SAM" id="MobiDB-lite"/>
    </source>
</evidence>
<dbReference type="AlphaFoldDB" id="A0AAE0EWB4"/>
<evidence type="ECO:0000313" key="4">
    <source>
        <dbReference type="Proteomes" id="UP001190700"/>
    </source>
</evidence>
<keyword evidence="2" id="KW-0732">Signal</keyword>
<dbReference type="EMBL" id="LGRX02033150">
    <property type="protein sequence ID" value="KAK3242574.1"/>
    <property type="molecule type" value="Genomic_DNA"/>
</dbReference>
<feature type="signal peptide" evidence="2">
    <location>
        <begin position="1"/>
        <end position="25"/>
    </location>
</feature>
<gene>
    <name evidence="3" type="ORF">CYMTET_47733</name>
</gene>
<proteinExistence type="predicted"/>
<feature type="region of interest" description="Disordered" evidence="1">
    <location>
        <begin position="22"/>
        <end position="105"/>
    </location>
</feature>
<evidence type="ECO:0000313" key="3">
    <source>
        <dbReference type="EMBL" id="KAK3242574.1"/>
    </source>
</evidence>
<accession>A0AAE0EWB4</accession>
<name>A0AAE0EWB4_9CHLO</name>
<comment type="caution">
    <text evidence="3">The sequence shown here is derived from an EMBL/GenBank/DDBJ whole genome shotgun (WGS) entry which is preliminary data.</text>
</comment>
<sequence>MRAFLFPFTLTALTYFTISRTGVDARSNPGDTPSSPSSHDASRSGEQTWVDSDGDRSRSFMMDAAEDVPRERRVPEEESARFHPLETDILEVDEYNNDETDTTNDDRYATYVEDDQKDSDPPSDDEYEIVGYGICRSVQHYVVVYDAASTVSPQTCHSECVHSEKCGGFAHMKGTNRCLIYKNFPSESLDFPCSKASGECFVCYKLKEESDSTSDDNSQVADTAENVLSEGHPPEEDWNPNLEMAVNDPREENEATPHIPFNLIVHQYAISENPFRRFSELWLRSADKATDGDSDDRELRLDEISTLAPELYNLLRVVDRDDSYTIDQTELVALAFGALDKLVTSEFLYSAFERRAL</sequence>
<feature type="chain" id="PRO_5041950269" description="Apple domain-containing protein" evidence="2">
    <location>
        <begin position="26"/>
        <end position="357"/>
    </location>
</feature>
<reference evidence="3 4" key="1">
    <citation type="journal article" date="2015" name="Genome Biol. Evol.">
        <title>Comparative Genomics of a Bacterivorous Green Alga Reveals Evolutionary Causalities and Consequences of Phago-Mixotrophic Mode of Nutrition.</title>
        <authorList>
            <person name="Burns J.A."/>
            <person name="Paasch A."/>
            <person name="Narechania A."/>
            <person name="Kim E."/>
        </authorList>
    </citation>
    <scope>NUCLEOTIDE SEQUENCE [LARGE SCALE GENOMIC DNA]</scope>
    <source>
        <strain evidence="3 4">PLY_AMNH</strain>
    </source>
</reference>
<keyword evidence="4" id="KW-1185">Reference proteome</keyword>
<evidence type="ECO:0008006" key="5">
    <source>
        <dbReference type="Google" id="ProtNLM"/>
    </source>
</evidence>
<feature type="region of interest" description="Disordered" evidence="1">
    <location>
        <begin position="211"/>
        <end position="241"/>
    </location>
</feature>
<feature type="compositionally biased region" description="Basic and acidic residues" evidence="1">
    <location>
        <begin position="67"/>
        <end position="86"/>
    </location>
</feature>
<feature type="compositionally biased region" description="Acidic residues" evidence="1">
    <location>
        <begin position="88"/>
        <end position="103"/>
    </location>
</feature>
<evidence type="ECO:0000256" key="2">
    <source>
        <dbReference type="SAM" id="SignalP"/>
    </source>
</evidence>
<dbReference type="Proteomes" id="UP001190700">
    <property type="component" value="Unassembled WGS sequence"/>
</dbReference>
<protein>
    <recommendedName>
        <fullName evidence="5">Apple domain-containing protein</fullName>
    </recommendedName>
</protein>
<organism evidence="3 4">
    <name type="scientific">Cymbomonas tetramitiformis</name>
    <dbReference type="NCBI Taxonomy" id="36881"/>
    <lineage>
        <taxon>Eukaryota</taxon>
        <taxon>Viridiplantae</taxon>
        <taxon>Chlorophyta</taxon>
        <taxon>Pyramimonadophyceae</taxon>
        <taxon>Pyramimonadales</taxon>
        <taxon>Pyramimonadaceae</taxon>
        <taxon>Cymbomonas</taxon>
    </lineage>
</organism>